<dbReference type="EMBL" id="CP038804">
    <property type="protein sequence ID" value="UTY33673.1"/>
    <property type="molecule type" value="Genomic_DNA"/>
</dbReference>
<proteinExistence type="predicted"/>
<sequence length="151" mass="17461">MKPKLCIYLHPSYLTSRTAIEAKSAVLHQKPYLLVQFLIISFAYAKLIRLKSPPSVAERNWKNKIEQSAAQSCLRKKLSLSEIPTDRTFENRPIKKVRPCTFFISEFYLRKTLEVITTAIRGGEAYRVYVELILRSDAADSVYIFKRNITS</sequence>
<name>A0AAE9MUV4_9SPIR</name>
<evidence type="ECO:0000313" key="2">
    <source>
        <dbReference type="Proteomes" id="UP001058682"/>
    </source>
</evidence>
<dbReference type="AlphaFoldDB" id="A0AAE9MUV4"/>
<evidence type="ECO:0000313" key="1">
    <source>
        <dbReference type="EMBL" id="UTY33673.1"/>
    </source>
</evidence>
<dbReference type="Proteomes" id="UP001058682">
    <property type="component" value="Chromosome"/>
</dbReference>
<accession>A0AAE9MUV4</accession>
<protein>
    <submittedName>
        <fullName evidence="1">Uncharacterized protein</fullName>
    </submittedName>
</protein>
<dbReference type="RefSeq" id="WP_049992367.1">
    <property type="nucleotide sequence ID" value="NZ_CP009228.1"/>
</dbReference>
<gene>
    <name evidence="1" type="ORF">E4N74_06305</name>
</gene>
<organism evidence="1 2">
    <name type="scientific">Treponema putidum</name>
    <dbReference type="NCBI Taxonomy" id="221027"/>
    <lineage>
        <taxon>Bacteria</taxon>
        <taxon>Pseudomonadati</taxon>
        <taxon>Spirochaetota</taxon>
        <taxon>Spirochaetia</taxon>
        <taxon>Spirochaetales</taxon>
        <taxon>Treponemataceae</taxon>
        <taxon>Treponema</taxon>
    </lineage>
</organism>
<reference evidence="1" key="1">
    <citation type="submission" date="2019-04" db="EMBL/GenBank/DDBJ databases">
        <title>Whole genome sequencing of oral phylogroup 2 treponemes.</title>
        <authorList>
            <person name="Chan Y."/>
            <person name="Zeng H.H."/>
            <person name="Yu X.L."/>
            <person name="Leung W.K."/>
            <person name="Watt R.M."/>
        </authorList>
    </citation>
    <scope>NUCLEOTIDE SEQUENCE</scope>
    <source>
        <strain evidence="1">OMZ 835</strain>
    </source>
</reference>